<proteinExistence type="inferred from homology"/>
<feature type="coiled-coil region" evidence="2">
    <location>
        <begin position="431"/>
        <end position="472"/>
    </location>
</feature>
<evidence type="ECO:0000256" key="1">
    <source>
        <dbReference type="PROSITE-ProRule" id="PRU00283"/>
    </source>
</evidence>
<feature type="region of interest" description="Disordered" evidence="3">
    <location>
        <begin position="1703"/>
        <end position="1727"/>
    </location>
</feature>
<dbReference type="InterPro" id="IPR036961">
    <property type="entry name" value="Kinesin_motor_dom_sf"/>
</dbReference>
<dbReference type="PANTHER" id="PTHR47972:SF28">
    <property type="entry name" value="KINESIN-LIKE PROTEIN KLP-3"/>
    <property type="match status" value="1"/>
</dbReference>
<keyword evidence="2" id="KW-0175">Coiled coil</keyword>
<feature type="region of interest" description="Disordered" evidence="3">
    <location>
        <begin position="169"/>
        <end position="189"/>
    </location>
</feature>
<keyword evidence="1" id="KW-0547">Nucleotide-binding</keyword>
<feature type="compositionally biased region" description="Basic and acidic residues" evidence="3">
    <location>
        <begin position="111"/>
        <end position="124"/>
    </location>
</feature>
<comment type="similarity">
    <text evidence="1">Belongs to the TRAFAC class myosin-kinesin ATPase superfamily. Kinesin family.</text>
</comment>
<reference evidence="5" key="1">
    <citation type="submission" date="2023-10" db="EMBL/GenBank/DDBJ databases">
        <authorList>
            <person name="Chen Y."/>
            <person name="Shah S."/>
            <person name="Dougan E. K."/>
            <person name="Thang M."/>
            <person name="Chan C."/>
        </authorList>
    </citation>
    <scope>NUCLEOTIDE SEQUENCE [LARGE SCALE GENOMIC DNA]</scope>
</reference>
<feature type="region of interest" description="Disordered" evidence="3">
    <location>
        <begin position="92"/>
        <end position="127"/>
    </location>
</feature>
<dbReference type="SMART" id="SM00129">
    <property type="entry name" value="KISc"/>
    <property type="match status" value="1"/>
</dbReference>
<feature type="region of interest" description="Disordered" evidence="3">
    <location>
        <begin position="1"/>
        <end position="72"/>
    </location>
</feature>
<dbReference type="Pfam" id="PF16796">
    <property type="entry name" value="Microtub_bd"/>
    <property type="match status" value="1"/>
</dbReference>
<evidence type="ECO:0000259" key="4">
    <source>
        <dbReference type="PROSITE" id="PS50067"/>
    </source>
</evidence>
<organism evidence="5 6">
    <name type="scientific">Prorocentrum cordatum</name>
    <dbReference type="NCBI Taxonomy" id="2364126"/>
    <lineage>
        <taxon>Eukaryota</taxon>
        <taxon>Sar</taxon>
        <taxon>Alveolata</taxon>
        <taxon>Dinophyceae</taxon>
        <taxon>Prorocentrales</taxon>
        <taxon>Prorocentraceae</taxon>
        <taxon>Prorocentrum</taxon>
    </lineage>
</organism>
<name>A0ABN9TQD7_9DINO</name>
<protein>
    <recommendedName>
        <fullName evidence="4">Kinesin motor domain-containing protein</fullName>
    </recommendedName>
</protein>
<evidence type="ECO:0000256" key="3">
    <source>
        <dbReference type="SAM" id="MobiDB-lite"/>
    </source>
</evidence>
<dbReference type="EMBL" id="CAUYUJ010014968">
    <property type="protein sequence ID" value="CAK0848333.1"/>
    <property type="molecule type" value="Genomic_DNA"/>
</dbReference>
<keyword evidence="1" id="KW-0505">Motor protein</keyword>
<dbReference type="InterPro" id="IPR027417">
    <property type="entry name" value="P-loop_NTPase"/>
</dbReference>
<keyword evidence="1" id="KW-0067">ATP-binding</keyword>
<dbReference type="InterPro" id="IPR036691">
    <property type="entry name" value="Endo/exonu/phosph_ase_sf"/>
</dbReference>
<feature type="binding site" evidence="1">
    <location>
        <begin position="644"/>
        <end position="651"/>
    </location>
    <ligand>
        <name>ATP</name>
        <dbReference type="ChEBI" id="CHEBI:30616"/>
    </ligand>
</feature>
<comment type="caution">
    <text evidence="5">The sequence shown here is derived from an EMBL/GenBank/DDBJ whole genome shotgun (WGS) entry which is preliminary data.</text>
</comment>
<feature type="domain" description="Kinesin motor" evidence="4">
    <location>
        <begin position="566"/>
        <end position="1649"/>
    </location>
</feature>
<dbReference type="Gene3D" id="3.40.850.10">
    <property type="entry name" value="Kinesin motor domain"/>
    <property type="match status" value="2"/>
</dbReference>
<accession>A0ABN9TQD7</accession>
<evidence type="ECO:0000256" key="2">
    <source>
        <dbReference type="SAM" id="Coils"/>
    </source>
</evidence>
<dbReference type="SUPFAM" id="SSF56219">
    <property type="entry name" value="DNase I-like"/>
    <property type="match status" value="1"/>
</dbReference>
<dbReference type="Pfam" id="PF00225">
    <property type="entry name" value="Kinesin"/>
    <property type="match status" value="1"/>
</dbReference>
<feature type="compositionally biased region" description="Low complexity" evidence="3">
    <location>
        <begin position="56"/>
        <end position="71"/>
    </location>
</feature>
<evidence type="ECO:0000313" key="5">
    <source>
        <dbReference type="EMBL" id="CAK0848333.1"/>
    </source>
</evidence>
<dbReference type="Proteomes" id="UP001189429">
    <property type="component" value="Unassembled WGS sequence"/>
</dbReference>
<sequence>MGAGAPVLGAPRSAGRRGAAGPCRDGGAALPEAEGVRPFAGGEGGGAFRPGGAAGRGEAARGSRPGRGRVALGWPGRWGARGEVPRACGAAGGGALAGGRAPGRARAGARRRAEGEPEAAEHPAGEPLAECPHARRAHQVPAAARAHAAGGGEAAAAVRVAAESCVRRAAPRAPEPAFRGGGRGGERGAGAAARALGEGRGAAPGGACCWSAVQAALGQPVPCRIALVDLVAEEWAERESDALLWDGPVSAALDAVQDAGQASEDLVDSFSSHCLASSASLAATCCQYWRYSRCSDSFCGSFMQSMMVSKMSDHGIFSSSAQWRSGAKDAATGLEVQGNPQAQPMAFHCISSGRYVIPMRLRLGTAIITPAFMPSLVSARSIAEKLARELKKLRDQQAAGAPPASAAAGPGGAAGDSEAAAAAAQLRKDDLEAADEKNRDLGKKMKQLAQAYKKLQDEKQEADQRCTELAQRAPAAPARRGLPPELAARARAALQASRGELGQLRSAVQGHLQQQLHQLTEEALRAQLPSLQGLIEGRVKEWRDKWAAECDKRRKLHNLVQELRGNIRVYCRVRPLNERENGSCISFPAEGEIQITNKSAGVRKTFAFNQVFKENSTQDQVFADIRDLVVSVIDGYNVCIFAYGQTGSGKTFSMQGYGTNRGIYPITGPGRAVEGSWALPATFEPSSAPASHELIGQTCGKSVGGPIFPGAAYPARGGKTVSALRPARDPRLRSPWCGVRVGEALVPGPQLEAPPATATILVANVIRWSASWRGLLAAEAQAWCIQEARIPAAEAEAAAAGARGRGMQLQLGPVHEGTHLLAAATRVGRCSARASAPQGLSGRHPGRLQHVALHFGQGRALHVMNCYGYAGGRQDIDRNADLILEGVGWLRSLGDAPALLVGDLNCRLADTGLDGLLAMAGWPDLLRAAGPTCIPSQGEPSRIDYALANESAAGMVTQVGLRWDFGLAMHAALLVTVRVGRPELALLRQPVAKLDGPARAAWSAASARDVTTAVRCCFEEPFRRALRRDDLDAAWEQLGQALRTWLATRLGAPAVPDRPHAAAALLAERPPTAGGDGEAADAAADAALLRLRRLRSLQHARRRSSAAAGRAATGTLQALWASAAGDAGWEAALAAMLPSGPVADSLIEQAETEWRLAQAAARAWRRSEWRRWVDDSLRNDQGRLYRWIRGGGCVEAELVPAVGGVEAATAGARGCPPGGRHWLLALQGGPAARLRYFEGPWRALWQRAPAPEVDEEWQQELDGLPPFPDRTPWTADLLAGLFRHVPRRKKPGLDAWTIGELRLLPTEMLELVAELFEEVEAQGAWPRELVEPEGLLLPKPGGGEGPLERRPIWLLPILYRIWAAGRARAFAQWRCSWEGDEWRRGAEELAWELAFELEAAEALSQDIVGAALDWRKAYDQDFEHRAPADYKTFNELFRVAAERRGWKIELKCALVEIYNEEIRDLLADTSKRRSGEKLQVRQGKEGNFLPGLTQQTVASAEEVEELLATGSSNRQMAATDMNAHSSRSHLLVQIFASVTNVDGKKLPASCITLVDLAGSERLAKSGVEGDRAKEAIAINKSLSALGDVINARATKGAHTPFRNSPLTHMLQDSLSGDSKTLMLLQINPCVDYVEESMCSLQFGARAGLGGAGVNNVEMKTGKSDGDLPSSIELGGAHGGMKRDITAVLMGRGVKSADLRSMRPVAPWDKPGQRPPDGMPRPGGESSLPPWLKIGAHLSYRSKSSGKLMEVVVELVNQRTHEVEITFVEDRARASVSAVRRGSQCGRGGRISDQCRDAYSHDGIGRFASCGRGGDAASRVQG</sequence>
<dbReference type="InterPro" id="IPR031852">
    <property type="entry name" value="Vik1/Cik1_MT-bd"/>
</dbReference>
<dbReference type="InterPro" id="IPR001752">
    <property type="entry name" value="Kinesin_motor_dom"/>
</dbReference>
<feature type="compositionally biased region" description="Gly residues" evidence="3">
    <location>
        <begin position="41"/>
        <end position="55"/>
    </location>
</feature>
<keyword evidence="6" id="KW-1185">Reference proteome</keyword>
<dbReference type="PANTHER" id="PTHR47972">
    <property type="entry name" value="KINESIN-LIKE PROTEIN KLP-3"/>
    <property type="match status" value="1"/>
</dbReference>
<dbReference type="InterPro" id="IPR027640">
    <property type="entry name" value="Kinesin-like_fam"/>
</dbReference>
<feature type="compositionally biased region" description="Gly residues" evidence="3">
    <location>
        <begin position="92"/>
        <end position="101"/>
    </location>
</feature>
<dbReference type="SUPFAM" id="SSF52540">
    <property type="entry name" value="P-loop containing nucleoside triphosphate hydrolases"/>
    <property type="match status" value="2"/>
</dbReference>
<feature type="compositionally biased region" description="Low complexity" evidence="3">
    <location>
        <begin position="415"/>
        <end position="424"/>
    </location>
</feature>
<dbReference type="Gene3D" id="3.60.10.10">
    <property type="entry name" value="Endonuclease/exonuclease/phosphatase"/>
    <property type="match status" value="1"/>
</dbReference>
<feature type="compositionally biased region" description="Low complexity" evidence="3">
    <location>
        <begin position="169"/>
        <end position="178"/>
    </location>
</feature>
<feature type="compositionally biased region" description="Low complexity" evidence="3">
    <location>
        <begin position="398"/>
        <end position="408"/>
    </location>
</feature>
<feature type="region of interest" description="Disordered" evidence="3">
    <location>
        <begin position="394"/>
        <end position="427"/>
    </location>
</feature>
<gene>
    <name evidence="5" type="ORF">PCOR1329_LOCUS41289</name>
</gene>
<dbReference type="PROSITE" id="PS50067">
    <property type="entry name" value="KINESIN_MOTOR_2"/>
    <property type="match status" value="1"/>
</dbReference>
<feature type="compositionally biased region" description="Low complexity" evidence="3">
    <location>
        <begin position="9"/>
        <end position="29"/>
    </location>
</feature>
<evidence type="ECO:0000313" key="6">
    <source>
        <dbReference type="Proteomes" id="UP001189429"/>
    </source>
</evidence>